<evidence type="ECO:0000256" key="1">
    <source>
        <dbReference type="SAM" id="SignalP"/>
    </source>
</evidence>
<keyword evidence="3" id="KW-1185">Reference proteome</keyword>
<proteinExistence type="predicted"/>
<dbReference type="RefSeq" id="WP_377963795.1">
    <property type="nucleotide sequence ID" value="NZ_JBHZOL010000057.1"/>
</dbReference>
<evidence type="ECO:0000313" key="3">
    <source>
        <dbReference type="Proteomes" id="UP001600165"/>
    </source>
</evidence>
<dbReference type="InterPro" id="IPR010328">
    <property type="entry name" value="DUF928"/>
</dbReference>
<keyword evidence="1" id="KW-0732">Signal</keyword>
<accession>A0ABW6IDI1</accession>
<protein>
    <submittedName>
        <fullName evidence="2">DUF928 domain-containing protein</fullName>
    </submittedName>
</protein>
<organism evidence="2 3">
    <name type="scientific">Almyronema epifaneia S1</name>
    <dbReference type="NCBI Taxonomy" id="2991925"/>
    <lineage>
        <taxon>Bacteria</taxon>
        <taxon>Bacillati</taxon>
        <taxon>Cyanobacteriota</taxon>
        <taxon>Cyanophyceae</taxon>
        <taxon>Nodosilineales</taxon>
        <taxon>Nodosilineaceae</taxon>
        <taxon>Almyronema</taxon>
        <taxon>Almyronema epifaneia</taxon>
    </lineage>
</organism>
<evidence type="ECO:0000313" key="2">
    <source>
        <dbReference type="EMBL" id="MFE4106235.1"/>
    </source>
</evidence>
<feature type="signal peptide" evidence="1">
    <location>
        <begin position="1"/>
        <end position="29"/>
    </location>
</feature>
<dbReference type="EMBL" id="JBHZOL010000057">
    <property type="protein sequence ID" value="MFE4106235.1"/>
    <property type="molecule type" value="Genomic_DNA"/>
</dbReference>
<feature type="chain" id="PRO_5046205326" evidence="1">
    <location>
        <begin position="30"/>
        <end position="287"/>
    </location>
</feature>
<dbReference type="Pfam" id="PF06051">
    <property type="entry name" value="DUF928"/>
    <property type="match status" value="1"/>
</dbReference>
<gene>
    <name evidence="2" type="ORF">ACFVKH_08105</name>
</gene>
<comment type="caution">
    <text evidence="2">The sequence shown here is derived from an EMBL/GenBank/DDBJ whole genome shotgun (WGS) entry which is preliminary data.</text>
</comment>
<dbReference type="Proteomes" id="UP001600165">
    <property type="component" value="Unassembled WGS sequence"/>
</dbReference>
<name>A0ABW6IDI1_9CYAN</name>
<reference evidence="2 3" key="1">
    <citation type="submission" date="2024-10" db="EMBL/GenBank/DDBJ databases">
        <authorList>
            <person name="Ratan Roy A."/>
            <person name="Morales Sandoval P.H."/>
            <person name="De Los Santos Villalobos S."/>
            <person name="Chakraborty S."/>
            <person name="Mukherjee J."/>
        </authorList>
    </citation>
    <scope>NUCLEOTIDE SEQUENCE [LARGE SCALE GENOMIC DNA]</scope>
    <source>
        <strain evidence="2 3">S1</strain>
    </source>
</reference>
<sequence>MKRAICFSMAVLTALVSGVFSASHLPAKAAVASATAFERSLGQSGELLVAGRYRFRLRVRPAQYRIGGFRRGNTCFDAGRVMALVPPTREVEQVGFRQVAVDSTLSGHPTFLVYVEGLGEKEAQFTLQNAEGTEEIYNTTFALPNESGIVAVAVPNTAPELEIGESYLWQMAVICDAANRSEDAVVGSWVQRNSLETLRQSLDESDAVDAELSQEFETLAAQLDSADEREKTQALAELGIWQDSIAELAALRYRNPTDSDLTESWTTLLQSVDMDAFANADVVQLEQ</sequence>